<organism evidence="1 2">
    <name type="scientific">Ixodes persulcatus</name>
    <name type="common">Taiga tick</name>
    <dbReference type="NCBI Taxonomy" id="34615"/>
    <lineage>
        <taxon>Eukaryota</taxon>
        <taxon>Metazoa</taxon>
        <taxon>Ecdysozoa</taxon>
        <taxon>Arthropoda</taxon>
        <taxon>Chelicerata</taxon>
        <taxon>Arachnida</taxon>
        <taxon>Acari</taxon>
        <taxon>Parasitiformes</taxon>
        <taxon>Ixodida</taxon>
        <taxon>Ixodoidea</taxon>
        <taxon>Ixodidae</taxon>
        <taxon>Ixodinae</taxon>
        <taxon>Ixodes</taxon>
    </lineage>
</organism>
<sequence length="91" mass="10027">MNGATAPGPSAEDVPDPLVDDACEDWTEDPSAFRAVEVPKQSPWIAICAARKRALRADKAHLLKLYRLKRNRRAILLTNLADSSTGMHCKL</sequence>
<gene>
    <name evidence="1" type="ORF">HPB47_018431</name>
</gene>
<comment type="caution">
    <text evidence="1">The sequence shown here is derived from an EMBL/GenBank/DDBJ whole genome shotgun (WGS) entry which is preliminary data.</text>
</comment>
<evidence type="ECO:0000313" key="2">
    <source>
        <dbReference type="Proteomes" id="UP000805193"/>
    </source>
</evidence>
<proteinExistence type="predicted"/>
<accession>A0AC60QPE1</accession>
<dbReference type="Proteomes" id="UP000805193">
    <property type="component" value="Unassembled WGS sequence"/>
</dbReference>
<reference evidence="1 2" key="1">
    <citation type="journal article" date="2020" name="Cell">
        <title>Large-Scale Comparative Analyses of Tick Genomes Elucidate Their Genetic Diversity and Vector Capacities.</title>
        <authorList>
            <consortium name="Tick Genome and Microbiome Consortium (TIGMIC)"/>
            <person name="Jia N."/>
            <person name="Wang J."/>
            <person name="Shi W."/>
            <person name="Du L."/>
            <person name="Sun Y."/>
            <person name="Zhan W."/>
            <person name="Jiang J.F."/>
            <person name="Wang Q."/>
            <person name="Zhang B."/>
            <person name="Ji P."/>
            <person name="Bell-Sakyi L."/>
            <person name="Cui X.M."/>
            <person name="Yuan T.T."/>
            <person name="Jiang B.G."/>
            <person name="Yang W.F."/>
            <person name="Lam T.T."/>
            <person name="Chang Q.C."/>
            <person name="Ding S.J."/>
            <person name="Wang X.J."/>
            <person name="Zhu J.G."/>
            <person name="Ruan X.D."/>
            <person name="Zhao L."/>
            <person name="Wei J.T."/>
            <person name="Ye R.Z."/>
            <person name="Que T.C."/>
            <person name="Du C.H."/>
            <person name="Zhou Y.H."/>
            <person name="Cheng J.X."/>
            <person name="Dai P.F."/>
            <person name="Guo W.B."/>
            <person name="Han X.H."/>
            <person name="Huang E.J."/>
            <person name="Li L.F."/>
            <person name="Wei W."/>
            <person name="Gao Y.C."/>
            <person name="Liu J.Z."/>
            <person name="Shao H.Z."/>
            <person name="Wang X."/>
            <person name="Wang C.C."/>
            <person name="Yang T.C."/>
            <person name="Huo Q.B."/>
            <person name="Li W."/>
            <person name="Chen H.Y."/>
            <person name="Chen S.E."/>
            <person name="Zhou L.G."/>
            <person name="Ni X.B."/>
            <person name="Tian J.H."/>
            <person name="Sheng Y."/>
            <person name="Liu T."/>
            <person name="Pan Y.S."/>
            <person name="Xia L.Y."/>
            <person name="Li J."/>
            <person name="Zhao F."/>
            <person name="Cao W.C."/>
        </authorList>
    </citation>
    <scope>NUCLEOTIDE SEQUENCE [LARGE SCALE GENOMIC DNA]</scope>
    <source>
        <strain evidence="1">Iper-2018</strain>
    </source>
</reference>
<name>A0AC60QPE1_IXOPE</name>
<evidence type="ECO:0000313" key="1">
    <source>
        <dbReference type="EMBL" id="KAG0435528.1"/>
    </source>
</evidence>
<protein>
    <submittedName>
        <fullName evidence="1">Uncharacterized protein</fullName>
    </submittedName>
</protein>
<dbReference type="EMBL" id="JABSTQ010007566">
    <property type="protein sequence ID" value="KAG0435528.1"/>
    <property type="molecule type" value="Genomic_DNA"/>
</dbReference>
<keyword evidence="2" id="KW-1185">Reference proteome</keyword>